<dbReference type="EMBL" id="BMPO01000008">
    <property type="protein sequence ID" value="GGK05299.1"/>
    <property type="molecule type" value="Genomic_DNA"/>
</dbReference>
<name>A0A917Q0N5_9PSED</name>
<gene>
    <name evidence="1" type="ORF">GCM10009304_34280</name>
</gene>
<organism evidence="1 2">
    <name type="scientific">Pseudomonas matsuisoli</name>
    <dbReference type="NCBI Taxonomy" id="1515666"/>
    <lineage>
        <taxon>Bacteria</taxon>
        <taxon>Pseudomonadati</taxon>
        <taxon>Pseudomonadota</taxon>
        <taxon>Gammaproteobacteria</taxon>
        <taxon>Pseudomonadales</taxon>
        <taxon>Pseudomonadaceae</taxon>
        <taxon>Pseudomonas</taxon>
    </lineage>
</organism>
<reference evidence="1" key="1">
    <citation type="journal article" date="2014" name="Int. J. Syst. Evol. Microbiol.">
        <title>Complete genome sequence of Corynebacterium casei LMG S-19264T (=DSM 44701T), isolated from a smear-ripened cheese.</title>
        <authorList>
            <consortium name="US DOE Joint Genome Institute (JGI-PGF)"/>
            <person name="Walter F."/>
            <person name="Albersmeier A."/>
            <person name="Kalinowski J."/>
            <person name="Ruckert C."/>
        </authorList>
    </citation>
    <scope>NUCLEOTIDE SEQUENCE</scope>
    <source>
        <strain evidence="1">JCM 30078</strain>
    </source>
</reference>
<comment type="caution">
    <text evidence="1">The sequence shown here is derived from an EMBL/GenBank/DDBJ whole genome shotgun (WGS) entry which is preliminary data.</text>
</comment>
<dbReference type="AlphaFoldDB" id="A0A917Q0N5"/>
<keyword evidence="2" id="KW-1185">Reference proteome</keyword>
<evidence type="ECO:0000313" key="2">
    <source>
        <dbReference type="Proteomes" id="UP000635983"/>
    </source>
</evidence>
<accession>A0A917Q0N5</accession>
<evidence type="ECO:0000313" key="1">
    <source>
        <dbReference type="EMBL" id="GGK05299.1"/>
    </source>
</evidence>
<sequence length="62" mass="6421">MISRESGLSEVERLFCAGPQITARLIAAAISPKPPMAALLEGKAARMLGVTLEMLEGIPAAA</sequence>
<protein>
    <submittedName>
        <fullName evidence="1">Uncharacterized protein</fullName>
    </submittedName>
</protein>
<reference evidence="1" key="2">
    <citation type="submission" date="2020-09" db="EMBL/GenBank/DDBJ databases">
        <authorList>
            <person name="Sun Q."/>
            <person name="Ohkuma M."/>
        </authorList>
    </citation>
    <scope>NUCLEOTIDE SEQUENCE</scope>
    <source>
        <strain evidence="1">JCM 30078</strain>
    </source>
</reference>
<dbReference type="Proteomes" id="UP000635983">
    <property type="component" value="Unassembled WGS sequence"/>
</dbReference>
<dbReference type="RefSeq" id="WP_188984848.1">
    <property type="nucleotide sequence ID" value="NZ_BMPO01000008.1"/>
</dbReference>
<proteinExistence type="predicted"/>